<evidence type="ECO:0000313" key="1">
    <source>
        <dbReference type="EMBL" id="MCK0197757.1"/>
    </source>
</evidence>
<sequence>MTPEERIEQLEAKIQQAYQVIGTLLSGPDGDSPDFGLPEGLRALDYFAHEDYDEGFLPFVHPRVAGKE</sequence>
<comment type="caution">
    <text evidence="1">The sequence shown here is derived from an EMBL/GenBank/DDBJ whole genome shotgun (WGS) entry which is preliminary data.</text>
</comment>
<keyword evidence="2" id="KW-1185">Reference proteome</keyword>
<proteinExistence type="predicted"/>
<reference evidence="1 2" key="1">
    <citation type="submission" date="2022-04" db="EMBL/GenBank/DDBJ databases">
        <authorList>
            <person name="Grouzdev D.S."/>
            <person name="Pantiukh K.S."/>
            <person name="Krutkina M.S."/>
        </authorList>
    </citation>
    <scope>NUCLEOTIDE SEQUENCE [LARGE SCALE GENOMIC DNA]</scope>
    <source>
        <strain evidence="1 2">6x-1</strain>
    </source>
</reference>
<evidence type="ECO:0000313" key="2">
    <source>
        <dbReference type="Proteomes" id="UP001203284"/>
    </source>
</evidence>
<protein>
    <submittedName>
        <fullName evidence="1">Uncharacterized protein</fullName>
    </submittedName>
</protein>
<gene>
    <name evidence="1" type="ORF">MWN34_12625</name>
</gene>
<accession>A0ABT0DCR8</accession>
<dbReference type="RefSeq" id="WP_247029648.1">
    <property type="nucleotide sequence ID" value="NZ_JALKCH010000007.1"/>
</dbReference>
<dbReference type="EMBL" id="JALKCH010000007">
    <property type="protein sequence ID" value="MCK0197757.1"/>
    <property type="molecule type" value="Genomic_DNA"/>
</dbReference>
<dbReference type="Proteomes" id="UP001203284">
    <property type="component" value="Unassembled WGS sequence"/>
</dbReference>
<name>A0ABT0DCR8_9HYPH</name>
<organism evidence="1 2">
    <name type="scientific">Ancylobacter crimeensis</name>
    <dbReference type="NCBI Taxonomy" id="2579147"/>
    <lineage>
        <taxon>Bacteria</taxon>
        <taxon>Pseudomonadati</taxon>
        <taxon>Pseudomonadota</taxon>
        <taxon>Alphaproteobacteria</taxon>
        <taxon>Hyphomicrobiales</taxon>
        <taxon>Xanthobacteraceae</taxon>
        <taxon>Ancylobacter</taxon>
    </lineage>
</organism>